<dbReference type="Gene3D" id="3.90.550.10">
    <property type="entry name" value="Spore Coat Polysaccharide Biosynthesis Protein SpsA, Chain A"/>
    <property type="match status" value="1"/>
</dbReference>
<protein>
    <submittedName>
        <fullName evidence="3">Glycosyltransferase</fullName>
    </submittedName>
</protein>
<dbReference type="Gene3D" id="1.25.40.10">
    <property type="entry name" value="Tetratricopeptide repeat domain"/>
    <property type="match status" value="2"/>
</dbReference>
<sequence length="652" mass="75600">MEKLLSLCMIVKNEEKVLARCLDSVQGYVDEIIVVDTGSSDSTKEIASRYTEHVYDFTWINDFAIAKNEAVRRATSKWILVLDADEYLDPDKKDELRGMLSELDASQPLGFVLPIFNLVESVNSGKFIESTAVRLFTNLPTVYFDRPIHEQVVYRDGELPLRNYPLSIFHTGYLEQTRKEKEKSSRNLSIFKDLKGMEEYDYFTLGNEYSSLKDYKQALYYYERALTKKTETMTIFPFVRYQIVLVLIELKRYRDAISYIDENLRRWPQYPDYYSIKASVLELLGFEEEAAALYQTALAKAEVPSAKDGRFWLIAPSLGSHIPLSNLASLSQKKHDYQQAVYYLSKLVNVNLHDHLVLFKLLNILIPSEPTESILAYLGKIFDFGRSDHLMKLLHVSLLLGHKELAGYFHDECSKRNVELLPAQQLFYAVLFNEHERFEAHLPAIDRESNPGQVNKLLFLASIIWNKPEYESYLSPSTDESEPPYELLKAMFAGIFDSGDNENEKPCDVNYIATLLIDLFKMGYYEQYDGLIQRFPAYYFILANILGDYFYNHNQLQLAIDYYSLLLDKKQLSGPGHYFLSMLYLAQGETVEGLEFLREAIRINPDQGPWYIRYLKASPKTPERATVAKEYEDRFYQNLNIDVVRQLIKGQA</sequence>
<feature type="domain" description="Glycosyltransferase 2-like" evidence="2">
    <location>
        <begin position="6"/>
        <end position="107"/>
    </location>
</feature>
<dbReference type="AlphaFoldDB" id="A0A3G3K129"/>
<feature type="repeat" description="TPR" evidence="1">
    <location>
        <begin position="574"/>
        <end position="607"/>
    </location>
</feature>
<evidence type="ECO:0000256" key="1">
    <source>
        <dbReference type="PROSITE-ProRule" id="PRU00339"/>
    </source>
</evidence>
<name>A0A3G3K129_9BACL</name>
<dbReference type="Pfam" id="PF13432">
    <property type="entry name" value="TPR_16"/>
    <property type="match status" value="1"/>
</dbReference>
<dbReference type="InterPro" id="IPR001173">
    <property type="entry name" value="Glyco_trans_2-like"/>
</dbReference>
<dbReference type="EMBL" id="CP033433">
    <property type="protein sequence ID" value="AYQ74132.1"/>
    <property type="molecule type" value="Genomic_DNA"/>
</dbReference>
<dbReference type="RefSeq" id="WP_123042214.1">
    <property type="nucleotide sequence ID" value="NZ_CP033433.1"/>
</dbReference>
<evidence type="ECO:0000313" key="3">
    <source>
        <dbReference type="EMBL" id="AYQ74132.1"/>
    </source>
</evidence>
<dbReference type="InterPro" id="IPR019734">
    <property type="entry name" value="TPR_rpt"/>
</dbReference>
<keyword evidence="3" id="KW-0808">Transferase</keyword>
<dbReference type="InterPro" id="IPR029044">
    <property type="entry name" value="Nucleotide-diphossugar_trans"/>
</dbReference>
<dbReference type="PANTHER" id="PTHR43630:SF2">
    <property type="entry name" value="GLYCOSYLTRANSFERASE"/>
    <property type="match status" value="1"/>
</dbReference>
<dbReference type="InterPro" id="IPR011990">
    <property type="entry name" value="TPR-like_helical_dom_sf"/>
</dbReference>
<proteinExistence type="predicted"/>
<organism evidence="3 4">
    <name type="scientific">Cohnella candidum</name>
    <dbReference type="NCBI Taxonomy" id="2674991"/>
    <lineage>
        <taxon>Bacteria</taxon>
        <taxon>Bacillati</taxon>
        <taxon>Bacillota</taxon>
        <taxon>Bacilli</taxon>
        <taxon>Bacillales</taxon>
        <taxon>Paenibacillaceae</taxon>
        <taxon>Cohnella</taxon>
    </lineage>
</organism>
<feature type="repeat" description="TPR" evidence="1">
    <location>
        <begin position="199"/>
        <end position="232"/>
    </location>
</feature>
<dbReference type="Proteomes" id="UP000269097">
    <property type="component" value="Chromosome"/>
</dbReference>
<keyword evidence="1" id="KW-0802">TPR repeat</keyword>
<accession>A0A3G3K129</accession>
<keyword evidence="4" id="KW-1185">Reference proteome</keyword>
<evidence type="ECO:0000259" key="2">
    <source>
        <dbReference type="Pfam" id="PF00535"/>
    </source>
</evidence>
<dbReference type="Pfam" id="PF13181">
    <property type="entry name" value="TPR_8"/>
    <property type="match status" value="2"/>
</dbReference>
<gene>
    <name evidence="3" type="ORF">EAV92_17120</name>
</gene>
<dbReference type="SUPFAM" id="SSF53448">
    <property type="entry name" value="Nucleotide-diphospho-sugar transferases"/>
    <property type="match status" value="1"/>
</dbReference>
<dbReference type="SUPFAM" id="SSF48452">
    <property type="entry name" value="TPR-like"/>
    <property type="match status" value="2"/>
</dbReference>
<dbReference type="CDD" id="cd02511">
    <property type="entry name" value="Beta4Glucosyltransferase"/>
    <property type="match status" value="1"/>
</dbReference>
<dbReference type="Pfam" id="PF00535">
    <property type="entry name" value="Glycos_transf_2"/>
    <property type="match status" value="1"/>
</dbReference>
<dbReference type="PROSITE" id="PS50005">
    <property type="entry name" value="TPR"/>
    <property type="match status" value="2"/>
</dbReference>
<dbReference type="KEGG" id="coh:EAV92_17120"/>
<evidence type="ECO:0000313" key="4">
    <source>
        <dbReference type="Proteomes" id="UP000269097"/>
    </source>
</evidence>
<dbReference type="PANTHER" id="PTHR43630">
    <property type="entry name" value="POLY-BETA-1,6-N-ACETYL-D-GLUCOSAMINE SYNTHASE"/>
    <property type="match status" value="1"/>
</dbReference>
<dbReference type="SMART" id="SM00028">
    <property type="entry name" value="TPR"/>
    <property type="match status" value="6"/>
</dbReference>
<reference evidence="3 4" key="1">
    <citation type="submission" date="2018-10" db="EMBL/GenBank/DDBJ databases">
        <title>Genome Sequence of Cohnella sp.</title>
        <authorList>
            <person name="Srinivasan S."/>
            <person name="Kim M.K."/>
        </authorList>
    </citation>
    <scope>NUCLEOTIDE SEQUENCE [LARGE SCALE GENOMIC DNA]</scope>
    <source>
        <strain evidence="3 4">18JY8-7</strain>
    </source>
</reference>
<dbReference type="GO" id="GO:0016740">
    <property type="term" value="F:transferase activity"/>
    <property type="evidence" value="ECO:0007669"/>
    <property type="project" value="UniProtKB-KW"/>
</dbReference>